<dbReference type="OrthoDB" id="435273at2759"/>
<dbReference type="Gene3D" id="1.10.238.10">
    <property type="entry name" value="EF-hand"/>
    <property type="match status" value="1"/>
</dbReference>
<dbReference type="VEuPathDB" id="ToxoDB:TGFOU_297470"/>
<evidence type="ECO:0000313" key="4">
    <source>
        <dbReference type="Proteomes" id="UP000028838"/>
    </source>
</evidence>
<evidence type="ECO:0000256" key="1">
    <source>
        <dbReference type="SAM" id="MobiDB-lite"/>
    </source>
</evidence>
<dbReference type="Proteomes" id="UP000028838">
    <property type="component" value="Unassembled WGS sequence"/>
</dbReference>
<sequence length="457" mass="50702">MESNVFLQRGFAFICFDDSQKAARSEKDAKKGPEVAVVVESRPFSFKDFCALFYANAFDSGAPQPRNRTSFLPFPRASLSQPRAQLLQPLELFPVTMENKKRLASRVGTPGICTVVLIDKSQRPIMNLHKVPLSATVWAIKSKVSERLKEVGRSLSAEVMLLHVESGGTSTEMTNDECLSTYNTLGVSRFTVIISRRTKVELEVVLSRPEKKCLCITKQKKEQEEFPVNIPLGYSTQQLRLYITETMNCDVQKKDFKLFYDEAMQDAFPEEGTMRSLGLADKTRLHALMPPGFDISKIQYPVLDAKKAGAAPTTEPETLTEAAPAAVAGSEKTQQEKDFDARAKGGSMPQQDAGDYARSLGFAPSNKEIASLPEKVDYKTFQDFLGVAMHPDDTQESFRSFFSSFDTQATGDLSKKQVCNILQMWGEEPLSPAEAAAFCELAMGKENTISITVLIDM</sequence>
<dbReference type="AlphaFoldDB" id="A0A086K643"/>
<accession>A0A086K643</accession>
<gene>
    <name evidence="3" type="ORF">TGFOU_297470</name>
</gene>
<reference evidence="3 4" key="1">
    <citation type="submission" date="2014-07" db="EMBL/GenBank/DDBJ databases">
        <authorList>
            <person name="Sibley D."/>
            <person name="Venepally P."/>
            <person name="Karamycheva S."/>
            <person name="Hadjithomas M."/>
            <person name="Khan A."/>
            <person name="Brunk B."/>
            <person name="Roos D."/>
            <person name="Caler E."/>
            <person name="Lorenzi H."/>
        </authorList>
    </citation>
    <scope>NUCLEOTIDE SEQUENCE [LARGE SCALE GENOMIC DNA]</scope>
    <source>
        <strain evidence="3 4">FOU</strain>
    </source>
</reference>
<feature type="compositionally biased region" description="Basic and acidic residues" evidence="1">
    <location>
        <begin position="333"/>
        <end position="343"/>
    </location>
</feature>
<feature type="domain" description="EF-hand" evidence="2">
    <location>
        <begin position="393"/>
        <end position="428"/>
    </location>
</feature>
<feature type="region of interest" description="Disordered" evidence="1">
    <location>
        <begin position="309"/>
        <end position="352"/>
    </location>
</feature>
<dbReference type="InterPro" id="IPR002048">
    <property type="entry name" value="EF_hand_dom"/>
</dbReference>
<dbReference type="InterPro" id="IPR011992">
    <property type="entry name" value="EF-hand-dom_pair"/>
</dbReference>
<dbReference type="PROSITE" id="PS50222">
    <property type="entry name" value="EF_HAND_2"/>
    <property type="match status" value="1"/>
</dbReference>
<organism evidence="3 4">
    <name type="scientific">Toxoplasma gondii FOU</name>
    <dbReference type="NCBI Taxonomy" id="943167"/>
    <lineage>
        <taxon>Eukaryota</taxon>
        <taxon>Sar</taxon>
        <taxon>Alveolata</taxon>
        <taxon>Apicomplexa</taxon>
        <taxon>Conoidasida</taxon>
        <taxon>Coccidia</taxon>
        <taxon>Eucoccidiorida</taxon>
        <taxon>Eimeriorina</taxon>
        <taxon>Sarcocystidae</taxon>
        <taxon>Toxoplasma</taxon>
    </lineage>
</organism>
<name>A0A086K643_TOXGO</name>
<feature type="compositionally biased region" description="Low complexity" evidence="1">
    <location>
        <begin position="309"/>
        <end position="328"/>
    </location>
</feature>
<dbReference type="GO" id="GO:0005509">
    <property type="term" value="F:calcium ion binding"/>
    <property type="evidence" value="ECO:0007669"/>
    <property type="project" value="InterPro"/>
</dbReference>
<dbReference type="SUPFAM" id="SSF47473">
    <property type="entry name" value="EF-hand"/>
    <property type="match status" value="1"/>
</dbReference>
<evidence type="ECO:0000259" key="2">
    <source>
        <dbReference type="PROSITE" id="PS50222"/>
    </source>
</evidence>
<dbReference type="EMBL" id="AEYH02002372">
    <property type="protein sequence ID" value="KFG39861.1"/>
    <property type="molecule type" value="Genomic_DNA"/>
</dbReference>
<protein>
    <submittedName>
        <fullName evidence="3">Putative myosin light chain 2</fullName>
    </submittedName>
</protein>
<proteinExistence type="predicted"/>
<comment type="caution">
    <text evidence="3">The sequence shown here is derived from an EMBL/GenBank/DDBJ whole genome shotgun (WGS) entry which is preliminary data.</text>
</comment>
<evidence type="ECO:0000313" key="3">
    <source>
        <dbReference type="EMBL" id="KFG39861.1"/>
    </source>
</evidence>